<comment type="caution">
    <text evidence="8">The sequence shown here is derived from an EMBL/GenBank/DDBJ whole genome shotgun (WGS) entry which is preliminary data.</text>
</comment>
<comment type="similarity">
    <text evidence="1">Belongs to the peptidase A1 family.</text>
</comment>
<keyword evidence="3" id="KW-0732">Signal</keyword>
<dbReference type="InterPro" id="IPR021109">
    <property type="entry name" value="Peptidase_aspartic_dom_sf"/>
</dbReference>
<evidence type="ECO:0000256" key="5">
    <source>
        <dbReference type="ARBA" id="ARBA00022801"/>
    </source>
</evidence>
<organism evidence="8 9">
    <name type="scientific">Friedmanniomyces endolithicus</name>
    <dbReference type="NCBI Taxonomy" id="329885"/>
    <lineage>
        <taxon>Eukaryota</taxon>
        <taxon>Fungi</taxon>
        <taxon>Dikarya</taxon>
        <taxon>Ascomycota</taxon>
        <taxon>Pezizomycotina</taxon>
        <taxon>Dothideomycetes</taxon>
        <taxon>Dothideomycetidae</taxon>
        <taxon>Mycosphaerellales</taxon>
        <taxon>Teratosphaeriaceae</taxon>
        <taxon>Friedmanniomyces</taxon>
    </lineage>
</organism>
<dbReference type="PANTHER" id="PTHR47965">
    <property type="entry name" value="ASPARTYL PROTEASE-RELATED"/>
    <property type="match status" value="1"/>
</dbReference>
<feature type="domain" description="Peptidase A1" evidence="7">
    <location>
        <begin position="1"/>
        <end position="252"/>
    </location>
</feature>
<dbReference type="GO" id="GO:0005576">
    <property type="term" value="C:extracellular region"/>
    <property type="evidence" value="ECO:0007669"/>
    <property type="project" value="TreeGrafter"/>
</dbReference>
<keyword evidence="9" id="KW-1185">Reference proteome</keyword>
<dbReference type="GO" id="GO:0006508">
    <property type="term" value="P:proteolysis"/>
    <property type="evidence" value="ECO:0007669"/>
    <property type="project" value="UniProtKB-KW"/>
</dbReference>
<keyword evidence="5" id="KW-0378">Hydrolase</keyword>
<accession>A0AAN6K8U8</accession>
<dbReference type="SUPFAM" id="SSF50630">
    <property type="entry name" value="Acid proteases"/>
    <property type="match status" value="1"/>
</dbReference>
<evidence type="ECO:0000256" key="6">
    <source>
        <dbReference type="ARBA" id="ARBA00023145"/>
    </source>
</evidence>
<dbReference type="EMBL" id="JAUJLE010000188">
    <property type="protein sequence ID" value="KAK0970275.1"/>
    <property type="molecule type" value="Genomic_DNA"/>
</dbReference>
<keyword evidence="6" id="KW-0865">Zymogen</keyword>
<evidence type="ECO:0000256" key="1">
    <source>
        <dbReference type="ARBA" id="ARBA00007447"/>
    </source>
</evidence>
<name>A0AAN6K8U8_9PEZI</name>
<dbReference type="Proteomes" id="UP001175353">
    <property type="component" value="Unassembled WGS sequence"/>
</dbReference>
<dbReference type="AlphaFoldDB" id="A0AAN6K8U8"/>
<dbReference type="GO" id="GO:0009277">
    <property type="term" value="C:fungal-type cell wall"/>
    <property type="evidence" value="ECO:0007669"/>
    <property type="project" value="TreeGrafter"/>
</dbReference>
<dbReference type="Pfam" id="PF00026">
    <property type="entry name" value="Asp"/>
    <property type="match status" value="1"/>
</dbReference>
<proteinExistence type="inferred from homology"/>
<reference evidence="8" key="1">
    <citation type="submission" date="2023-06" db="EMBL/GenBank/DDBJ databases">
        <title>Black Yeasts Isolated from many extreme environments.</title>
        <authorList>
            <person name="Coleine C."/>
            <person name="Stajich J.E."/>
            <person name="Selbmann L."/>
        </authorList>
    </citation>
    <scope>NUCLEOTIDE SEQUENCE</scope>
    <source>
        <strain evidence="8">CCFEE 5200</strain>
    </source>
</reference>
<keyword evidence="4" id="KW-0064">Aspartyl protease</keyword>
<keyword evidence="2" id="KW-0645">Protease</keyword>
<evidence type="ECO:0000313" key="9">
    <source>
        <dbReference type="Proteomes" id="UP001175353"/>
    </source>
</evidence>
<gene>
    <name evidence="8" type="ORF">LTR91_015972</name>
</gene>
<dbReference type="Gene3D" id="2.40.70.10">
    <property type="entry name" value="Acid Proteases"/>
    <property type="match status" value="2"/>
</dbReference>
<dbReference type="PANTHER" id="PTHR47965:SF12">
    <property type="entry name" value="ASPARTIC PROTEINASE 3-RELATED"/>
    <property type="match status" value="1"/>
</dbReference>
<protein>
    <recommendedName>
        <fullName evidence="7">Peptidase A1 domain-containing protein</fullName>
    </recommendedName>
</protein>
<evidence type="ECO:0000259" key="7">
    <source>
        <dbReference type="PROSITE" id="PS51767"/>
    </source>
</evidence>
<dbReference type="GO" id="GO:0031505">
    <property type="term" value="P:fungal-type cell wall organization"/>
    <property type="evidence" value="ECO:0007669"/>
    <property type="project" value="TreeGrafter"/>
</dbReference>
<dbReference type="PROSITE" id="PS51767">
    <property type="entry name" value="PEPTIDASE_A1"/>
    <property type="match status" value="1"/>
</dbReference>
<dbReference type="InterPro" id="IPR001461">
    <property type="entry name" value="Aspartic_peptidase_A1"/>
</dbReference>
<dbReference type="GO" id="GO:0004190">
    <property type="term" value="F:aspartic-type endopeptidase activity"/>
    <property type="evidence" value="ECO:0007669"/>
    <property type="project" value="UniProtKB-KW"/>
</dbReference>
<evidence type="ECO:0000256" key="2">
    <source>
        <dbReference type="ARBA" id="ARBA00022670"/>
    </source>
</evidence>
<evidence type="ECO:0000256" key="3">
    <source>
        <dbReference type="ARBA" id="ARBA00022729"/>
    </source>
</evidence>
<dbReference type="InterPro" id="IPR033121">
    <property type="entry name" value="PEPTIDASE_A1"/>
</dbReference>
<sequence>MGLAKTGTYHPGKYGMIGLSPRFPSDLPPGAVHKDNPESAEMLALMKQQDIIRTRSFSMSLGHREAHSGSLLFGAYDPSKFEGSLAVVPMQKDTDFDRYMEYQVNVSSVALTNSRGTTKRITPTAFNSIAMLDSGTVMSILTKDLYRALVEATGAHYIDSKADGRLWVDCKKIPVGSMDFEFGGLGERSRIAVKLADFFEPEHGQESEADGSTLCEFSANDEAHNGTLALNQSFMRSAYIVHHLDEKVIGLAQAKDVDQGVGSFEDVVEIKPGDSMFRLE</sequence>
<evidence type="ECO:0000313" key="8">
    <source>
        <dbReference type="EMBL" id="KAK0970275.1"/>
    </source>
</evidence>
<evidence type="ECO:0000256" key="4">
    <source>
        <dbReference type="ARBA" id="ARBA00022750"/>
    </source>
</evidence>